<protein>
    <submittedName>
        <fullName evidence="2">TAXI family TRAP transporter solute-binding subunit</fullName>
    </submittedName>
</protein>
<comment type="caution">
    <text evidence="2">The sequence shown here is derived from an EMBL/GenBank/DDBJ whole genome shotgun (WGS) entry which is preliminary data.</text>
</comment>
<dbReference type="PANTHER" id="PTHR42941">
    <property type="entry name" value="SLL1037 PROTEIN"/>
    <property type="match status" value="1"/>
</dbReference>
<dbReference type="PANTHER" id="PTHR42941:SF1">
    <property type="entry name" value="SLL1037 PROTEIN"/>
    <property type="match status" value="1"/>
</dbReference>
<keyword evidence="1" id="KW-0732">Signal</keyword>
<dbReference type="Proteomes" id="UP000604161">
    <property type="component" value="Unassembled WGS sequence"/>
</dbReference>
<sequence length="308" mass="32263">MTKFIKAAAICLIMTNALLAQAAELRVGTASLGGAFYPMGQTISNLVNKYGTQGSMMIPVVTGGSVQNPRLLGSGEVDIAITNNNLAALAIKGVGPYKSGPIEMSAIAALHPSVLHMVVMKGSDIKTIEDLKGKRVAVGPAGGGTLSFLNFLLSLHDMSLDDMTPSFLSYSDGFSQLSDGAIDAAFALSGYPAGAVMQAAASNDLAFITFSDGMLEKALEANSVYRGVLIPKEVYGTESAGLAIGVNNMLIVANSTSSEIVEDILHSVFDHLDEFSAQNANAKQIDPLMSLDLSIPLHPGAKRYFESR</sequence>
<accession>A0ABR8NTX1</accession>
<organism evidence="2 3">
    <name type="scientific">Marinomonas colpomeniae</name>
    <dbReference type="NCBI Taxonomy" id="2774408"/>
    <lineage>
        <taxon>Bacteria</taxon>
        <taxon>Pseudomonadati</taxon>
        <taxon>Pseudomonadota</taxon>
        <taxon>Gammaproteobacteria</taxon>
        <taxon>Oceanospirillales</taxon>
        <taxon>Oceanospirillaceae</taxon>
        <taxon>Marinomonas</taxon>
    </lineage>
</organism>
<dbReference type="Pfam" id="PF16868">
    <property type="entry name" value="NMT1_3"/>
    <property type="match status" value="1"/>
</dbReference>
<proteinExistence type="predicted"/>
<dbReference type="SUPFAM" id="SSF53850">
    <property type="entry name" value="Periplasmic binding protein-like II"/>
    <property type="match status" value="1"/>
</dbReference>
<dbReference type="InterPro" id="IPR011852">
    <property type="entry name" value="TRAP_TAXI"/>
</dbReference>
<feature type="signal peptide" evidence="1">
    <location>
        <begin position="1"/>
        <end position="22"/>
    </location>
</feature>
<reference evidence="2 3" key="1">
    <citation type="submission" date="2020-09" db="EMBL/GenBank/DDBJ databases">
        <title>Marinomonas sp. nov., isolated from the cysticercosis algae of Qingdao, China.</title>
        <authorList>
            <person name="Sun X."/>
        </authorList>
    </citation>
    <scope>NUCLEOTIDE SEQUENCE [LARGE SCALE GENOMIC DNA]</scope>
    <source>
        <strain evidence="2 3">SM2066</strain>
    </source>
</reference>
<feature type="chain" id="PRO_5047091862" evidence="1">
    <location>
        <begin position="23"/>
        <end position="308"/>
    </location>
</feature>
<dbReference type="RefSeq" id="WP_191592906.1">
    <property type="nucleotide sequence ID" value="NZ_JACYFC010000001.1"/>
</dbReference>
<evidence type="ECO:0000313" key="3">
    <source>
        <dbReference type="Proteomes" id="UP000604161"/>
    </source>
</evidence>
<name>A0ABR8NTX1_9GAMM</name>
<dbReference type="EMBL" id="JACYFC010000001">
    <property type="protein sequence ID" value="MBD5769504.1"/>
    <property type="molecule type" value="Genomic_DNA"/>
</dbReference>
<evidence type="ECO:0000256" key="1">
    <source>
        <dbReference type="SAM" id="SignalP"/>
    </source>
</evidence>
<evidence type="ECO:0000313" key="2">
    <source>
        <dbReference type="EMBL" id="MBD5769504.1"/>
    </source>
</evidence>
<keyword evidence="3" id="KW-1185">Reference proteome</keyword>
<dbReference type="Gene3D" id="3.40.190.10">
    <property type="entry name" value="Periplasmic binding protein-like II"/>
    <property type="match status" value="2"/>
</dbReference>
<dbReference type="NCBIfam" id="TIGR02122">
    <property type="entry name" value="TRAP_TAXI"/>
    <property type="match status" value="1"/>
</dbReference>
<dbReference type="CDD" id="cd13520">
    <property type="entry name" value="PBP2_TAXI_TRAP"/>
    <property type="match status" value="1"/>
</dbReference>
<gene>
    <name evidence="2" type="ORF">IF202_00430</name>
</gene>